<accession>A0A3B0C5A0</accession>
<reference evidence="2 3" key="1">
    <citation type="submission" date="2018-10" db="EMBL/GenBank/DDBJ databases">
        <title>Ulvibacterium marinum gen. nov., sp. nov., a novel marine bacterium of the family Flavobacteriaceae, isolated from a culture of the green alga Ulva prolifera.</title>
        <authorList>
            <person name="Zhang Z."/>
        </authorList>
    </citation>
    <scope>NUCLEOTIDE SEQUENCE [LARGE SCALE GENOMIC DNA]</scope>
    <source>
        <strain evidence="2 3">CCMM003</strain>
    </source>
</reference>
<evidence type="ECO:0000313" key="3">
    <source>
        <dbReference type="Proteomes" id="UP000276603"/>
    </source>
</evidence>
<dbReference type="PANTHER" id="PTHR33840:SF1">
    <property type="entry name" value="TLE1 PHOSPHOLIPASE DOMAIN-CONTAINING PROTEIN"/>
    <property type="match status" value="1"/>
</dbReference>
<sequence length="403" mass="46688">MAKNIIICCDGTSNDFGEKPSNVVHLFTALEKNPENQLVYYDPGVGTPSTYDAFNPITKKLKYILGQAFGYGLSSNIMEAYKFLMEHYEEGDQLFFFGFSRGAYTVRALAGFIDVCGLLHPNCENLIPEAMQIYWNQKFSKYPKDSTGKALGDSISGKFKKTFSRTITIHFLGLWDTVTSVGWVWNPVTLQSTTTNKSVINVRHAISIDERRAFFRQNKWGKPKNETQDIRQVWFAGVHCDVGGSYAPEKSGLSHIALEWMLVEARKKGIYIKVDKAKELIHLKINGEVIDDLHLQPKNKSLTRMWHIAELWPKLIKKNRAAKKQREARKKNTSVPKDKWVSRVYFNLWQHRYISPFETHTLHESVVLRMQQLETYRPKNLMKIGRDISEIKEKFEIEKWERL</sequence>
<organism evidence="2 3">
    <name type="scientific">Ulvibacterium marinum</name>
    <dbReference type="NCBI Taxonomy" id="2419782"/>
    <lineage>
        <taxon>Bacteria</taxon>
        <taxon>Pseudomonadati</taxon>
        <taxon>Bacteroidota</taxon>
        <taxon>Flavobacteriia</taxon>
        <taxon>Flavobacteriales</taxon>
        <taxon>Flavobacteriaceae</taxon>
        <taxon>Ulvibacterium</taxon>
    </lineage>
</organism>
<protein>
    <submittedName>
        <fullName evidence="2">DUF2235 domain-containing protein</fullName>
    </submittedName>
</protein>
<dbReference type="PANTHER" id="PTHR33840">
    <property type="match status" value="1"/>
</dbReference>
<dbReference type="EMBL" id="RBCJ01000003">
    <property type="protein sequence ID" value="RKN79778.1"/>
    <property type="molecule type" value="Genomic_DNA"/>
</dbReference>
<proteinExistence type="predicted"/>
<dbReference type="Pfam" id="PF09994">
    <property type="entry name" value="T6SS_Tle1-like_cat"/>
    <property type="match status" value="1"/>
</dbReference>
<comment type="caution">
    <text evidence="2">The sequence shown here is derived from an EMBL/GenBank/DDBJ whole genome shotgun (WGS) entry which is preliminary data.</text>
</comment>
<dbReference type="AlphaFoldDB" id="A0A3B0C5A0"/>
<dbReference type="InterPro" id="IPR018712">
    <property type="entry name" value="Tle1-like_cat"/>
</dbReference>
<name>A0A3B0C5A0_9FLAO</name>
<dbReference type="Proteomes" id="UP000276603">
    <property type="component" value="Unassembled WGS sequence"/>
</dbReference>
<evidence type="ECO:0000259" key="1">
    <source>
        <dbReference type="Pfam" id="PF09994"/>
    </source>
</evidence>
<dbReference type="OrthoDB" id="4378831at2"/>
<feature type="domain" description="T6SS Phospholipase effector Tle1-like catalytic" evidence="1">
    <location>
        <begin position="3"/>
        <end position="263"/>
    </location>
</feature>
<dbReference type="RefSeq" id="WP_120712586.1">
    <property type="nucleotide sequence ID" value="NZ_RBCJ01000003.1"/>
</dbReference>
<evidence type="ECO:0000313" key="2">
    <source>
        <dbReference type="EMBL" id="RKN79778.1"/>
    </source>
</evidence>
<gene>
    <name evidence="2" type="ORF">D7Z94_15980</name>
</gene>
<keyword evidence="3" id="KW-1185">Reference proteome</keyword>